<dbReference type="RefSeq" id="WP_238279596.1">
    <property type="nucleotide sequence ID" value="NZ_BPQL01000062.1"/>
</dbReference>
<dbReference type="Proteomes" id="UP001549145">
    <property type="component" value="Unassembled WGS sequence"/>
</dbReference>
<proteinExistence type="predicted"/>
<gene>
    <name evidence="1" type="ORF">ABID43_004193</name>
</gene>
<comment type="caution">
    <text evidence="1">The sequence shown here is derived from an EMBL/GenBank/DDBJ whole genome shotgun (WGS) entry which is preliminary data.</text>
</comment>
<dbReference type="EMBL" id="JBEPMM010000016">
    <property type="protein sequence ID" value="MET3694631.1"/>
    <property type="molecule type" value="Genomic_DNA"/>
</dbReference>
<evidence type="ECO:0000313" key="1">
    <source>
        <dbReference type="EMBL" id="MET3694631.1"/>
    </source>
</evidence>
<sequence length="238" mass="26622">MANVIRSSLIYIGPLETRTSNDDVFERLLVCAKNDLPTSRINLLGQRARLASVFLPKTGTKIHDLPPLNLFQKLPCSSTPQRVTIINHLADDQLARNVTNRFLSDSAFFIECIGLEGDDHNRIRYVADSEFGDDASGLHIHIGQDTKNSERLRICDSWHSGIPVLIFGAEWVVRNENSPGSLRDEYNVINCHSIDDALEFANMLFETPSLYKQMASNGRLSTSYAVLSWADMAKDLVA</sequence>
<organism evidence="1 2">
    <name type="scientific">Methylobacterium goesingense</name>
    <dbReference type="NCBI Taxonomy" id="243690"/>
    <lineage>
        <taxon>Bacteria</taxon>
        <taxon>Pseudomonadati</taxon>
        <taxon>Pseudomonadota</taxon>
        <taxon>Alphaproteobacteria</taxon>
        <taxon>Hyphomicrobiales</taxon>
        <taxon>Methylobacteriaceae</taxon>
        <taxon>Methylobacterium</taxon>
    </lineage>
</organism>
<evidence type="ECO:0000313" key="2">
    <source>
        <dbReference type="Proteomes" id="UP001549145"/>
    </source>
</evidence>
<name>A0ABV2L9W7_9HYPH</name>
<keyword evidence="2" id="KW-1185">Reference proteome</keyword>
<reference evidence="1 2" key="1">
    <citation type="submission" date="2024-06" db="EMBL/GenBank/DDBJ databases">
        <title>Genomic Encyclopedia of Type Strains, Phase IV (KMG-IV): sequencing the most valuable type-strain genomes for metagenomic binning, comparative biology and taxonomic classification.</title>
        <authorList>
            <person name="Goeker M."/>
        </authorList>
    </citation>
    <scope>NUCLEOTIDE SEQUENCE [LARGE SCALE GENOMIC DNA]</scope>
    <source>
        <strain evidence="1 2">DSM 21331</strain>
    </source>
</reference>
<accession>A0ABV2L9W7</accession>
<protein>
    <submittedName>
        <fullName evidence="1">Uncharacterized protein</fullName>
    </submittedName>
</protein>